<dbReference type="AlphaFoldDB" id="A0A5B1LJN1"/>
<evidence type="ECO:0000256" key="1">
    <source>
        <dbReference type="SAM" id="Phobius"/>
    </source>
</evidence>
<keyword evidence="1" id="KW-0472">Membrane</keyword>
<keyword evidence="1" id="KW-1133">Transmembrane helix</keyword>
<comment type="caution">
    <text evidence="2">The sequence shown here is derived from an EMBL/GenBank/DDBJ whole genome shotgun (WGS) entry which is preliminary data.</text>
</comment>
<organism evidence="2 3">
    <name type="scientific">Nocardioides humilatus</name>
    <dbReference type="NCBI Taxonomy" id="2607660"/>
    <lineage>
        <taxon>Bacteria</taxon>
        <taxon>Bacillati</taxon>
        <taxon>Actinomycetota</taxon>
        <taxon>Actinomycetes</taxon>
        <taxon>Propionibacteriales</taxon>
        <taxon>Nocardioidaceae</taxon>
        <taxon>Nocardioides</taxon>
    </lineage>
</organism>
<evidence type="ECO:0000313" key="2">
    <source>
        <dbReference type="EMBL" id="KAA1420921.1"/>
    </source>
</evidence>
<dbReference type="Proteomes" id="UP000325003">
    <property type="component" value="Unassembled WGS sequence"/>
</dbReference>
<keyword evidence="1" id="KW-0812">Transmembrane</keyword>
<name>A0A5B1LJN1_9ACTN</name>
<sequence length="76" mass="8213">MNQALSTFVPLFAFMLLPVWIPMLAISLGWVVDQFSRKDGDTVTARVVAAKEHSRTRHALHVPEVGPSGAVLADAA</sequence>
<keyword evidence="3" id="KW-1185">Reference proteome</keyword>
<gene>
    <name evidence="2" type="ORF">F0U44_00825</name>
</gene>
<proteinExistence type="predicted"/>
<reference evidence="2 3" key="2">
    <citation type="submission" date="2019-09" db="EMBL/GenBank/DDBJ databases">
        <authorList>
            <person name="Jin C."/>
        </authorList>
    </citation>
    <scope>NUCLEOTIDE SEQUENCE [LARGE SCALE GENOMIC DNA]</scope>
    <source>
        <strain evidence="2 3">BN130099</strain>
    </source>
</reference>
<dbReference type="RefSeq" id="WP_149726381.1">
    <property type="nucleotide sequence ID" value="NZ_VUJV01000001.1"/>
</dbReference>
<evidence type="ECO:0000313" key="3">
    <source>
        <dbReference type="Proteomes" id="UP000325003"/>
    </source>
</evidence>
<protein>
    <submittedName>
        <fullName evidence="2">Uncharacterized protein</fullName>
    </submittedName>
</protein>
<accession>A0A5B1LJN1</accession>
<feature type="transmembrane region" description="Helical" evidence="1">
    <location>
        <begin position="12"/>
        <end position="32"/>
    </location>
</feature>
<dbReference type="EMBL" id="VUJV01000001">
    <property type="protein sequence ID" value="KAA1420921.1"/>
    <property type="molecule type" value="Genomic_DNA"/>
</dbReference>
<reference evidence="2 3" key="1">
    <citation type="submission" date="2019-09" db="EMBL/GenBank/DDBJ databases">
        <title>Nocardioides panacisoli sp. nov., isolated from the soil of a ginseng field.</title>
        <authorList>
            <person name="Cho C."/>
        </authorList>
    </citation>
    <scope>NUCLEOTIDE SEQUENCE [LARGE SCALE GENOMIC DNA]</scope>
    <source>
        <strain evidence="2 3">BN130099</strain>
    </source>
</reference>